<evidence type="ECO:0000313" key="2">
    <source>
        <dbReference type="EMBL" id="AOJ10035.1"/>
    </source>
</evidence>
<feature type="compositionally biased region" description="Polar residues" evidence="1">
    <location>
        <begin position="14"/>
        <end position="24"/>
    </location>
</feature>
<protein>
    <recommendedName>
        <fullName evidence="4">DUF1845 domain-containing protein</fullName>
    </recommendedName>
</protein>
<organism evidence="2 3">
    <name type="scientific">Burkholderia mayonis</name>
    <dbReference type="NCBI Taxonomy" id="1385591"/>
    <lineage>
        <taxon>Bacteria</taxon>
        <taxon>Pseudomonadati</taxon>
        <taxon>Pseudomonadota</taxon>
        <taxon>Betaproteobacteria</taxon>
        <taxon>Burkholderiales</taxon>
        <taxon>Burkholderiaceae</taxon>
        <taxon>Burkholderia</taxon>
        <taxon>pseudomallei group</taxon>
    </lineage>
</organism>
<dbReference type="AlphaFoldDB" id="A0A1B4G283"/>
<evidence type="ECO:0000313" key="3">
    <source>
        <dbReference type="Proteomes" id="UP000067711"/>
    </source>
</evidence>
<evidence type="ECO:0008006" key="4">
    <source>
        <dbReference type="Google" id="ProtNLM"/>
    </source>
</evidence>
<accession>A0A1B4G283</accession>
<evidence type="ECO:0000256" key="1">
    <source>
        <dbReference type="SAM" id="MobiDB-lite"/>
    </source>
</evidence>
<dbReference type="Proteomes" id="UP000067711">
    <property type="component" value="Chromosome 1"/>
</dbReference>
<dbReference type="RefSeq" id="WP_066493911.1">
    <property type="nucleotide sequence ID" value="NZ_CP013389.1"/>
</dbReference>
<proteinExistence type="predicted"/>
<sequence>MSAVLEPPHEGRGQSDTPAQSTPPTDEPPMRLGTSTGLKPIQRLTSDSRIDKIVPDSDAVTILHYSSVFARTFIRSDYNFCAAKIAVARGGKVLAVQTALRETADWMRKATAWVERHNARALTFPYEQIELKVTRPLAGLLVRCLTQYDRLFVASMEAQLAEKITPQDRANILKNAEGRILHVRTVCIPDNDRYDADGTARD</sequence>
<dbReference type="EMBL" id="CP013389">
    <property type="protein sequence ID" value="AOJ10035.1"/>
    <property type="molecule type" value="Genomic_DNA"/>
</dbReference>
<gene>
    <name evidence="2" type="ORF">WS71_22575</name>
</gene>
<name>A0A1B4G283_9BURK</name>
<reference evidence="2 3" key="1">
    <citation type="submission" date="2015-12" db="EMBL/GenBank/DDBJ databases">
        <title>Diversity of Burkholderia near neighbor genomes.</title>
        <authorList>
            <person name="Sahl J."/>
            <person name="Wagner D."/>
            <person name="Keim P."/>
        </authorList>
    </citation>
    <scope>NUCLEOTIDE SEQUENCE [LARGE SCALE GENOMIC DNA]</scope>
    <source>
        <strain evidence="2 3">BDU8</strain>
    </source>
</reference>
<feature type="region of interest" description="Disordered" evidence="1">
    <location>
        <begin position="1"/>
        <end position="38"/>
    </location>
</feature>